<organism evidence="2 3">
    <name type="scientific">Novipirellula caenicola</name>
    <dbReference type="NCBI Taxonomy" id="1536901"/>
    <lineage>
        <taxon>Bacteria</taxon>
        <taxon>Pseudomonadati</taxon>
        <taxon>Planctomycetota</taxon>
        <taxon>Planctomycetia</taxon>
        <taxon>Pirellulales</taxon>
        <taxon>Pirellulaceae</taxon>
        <taxon>Novipirellula</taxon>
    </lineage>
</organism>
<dbReference type="EMBL" id="BAABRO010000001">
    <property type="protein sequence ID" value="GAA5504733.1"/>
    <property type="molecule type" value="Genomic_DNA"/>
</dbReference>
<name>A0ABP9VHP8_9BACT</name>
<accession>A0ABP9VHP8</accession>
<comment type="caution">
    <text evidence="2">The sequence shown here is derived from an EMBL/GenBank/DDBJ whole genome shotgun (WGS) entry which is preliminary data.</text>
</comment>
<evidence type="ECO:0000313" key="3">
    <source>
        <dbReference type="Proteomes" id="UP001416858"/>
    </source>
</evidence>
<protein>
    <submittedName>
        <fullName evidence="2">Uncharacterized protein</fullName>
    </submittedName>
</protein>
<sequence length="76" mass="8577">MCRHILYRMPSASLRASKSGHNSLIAPILRPLGRHQKPDDQVLRIRKKPIGNRADPDIVQKFPPESEPPDNCVLSL</sequence>
<keyword evidence="3" id="KW-1185">Reference proteome</keyword>
<proteinExistence type="predicted"/>
<dbReference type="Proteomes" id="UP001416858">
    <property type="component" value="Unassembled WGS sequence"/>
</dbReference>
<gene>
    <name evidence="2" type="ORF">Rcae01_00172</name>
</gene>
<evidence type="ECO:0000256" key="1">
    <source>
        <dbReference type="SAM" id="MobiDB-lite"/>
    </source>
</evidence>
<reference evidence="2 3" key="1">
    <citation type="submission" date="2024-02" db="EMBL/GenBank/DDBJ databases">
        <title>Rhodopirellula caenicola NBRC 110016.</title>
        <authorList>
            <person name="Ichikawa N."/>
            <person name="Katano-Makiyama Y."/>
            <person name="Hidaka K."/>
        </authorList>
    </citation>
    <scope>NUCLEOTIDE SEQUENCE [LARGE SCALE GENOMIC DNA]</scope>
    <source>
        <strain evidence="2 3">NBRC 110016</strain>
    </source>
</reference>
<feature type="region of interest" description="Disordered" evidence="1">
    <location>
        <begin position="45"/>
        <end position="76"/>
    </location>
</feature>
<evidence type="ECO:0000313" key="2">
    <source>
        <dbReference type="EMBL" id="GAA5504733.1"/>
    </source>
</evidence>